<comment type="caution">
    <text evidence="3">The sequence shown here is derived from an EMBL/GenBank/DDBJ whole genome shotgun (WGS) entry which is preliminary data.</text>
</comment>
<evidence type="ECO:0000313" key="3">
    <source>
        <dbReference type="EMBL" id="KXV69856.1"/>
    </source>
</evidence>
<evidence type="ECO:0000256" key="1">
    <source>
        <dbReference type="SAM" id="MobiDB-lite"/>
    </source>
</evidence>
<protein>
    <recommendedName>
        <fullName evidence="5">Secreted protein</fullName>
    </recommendedName>
</protein>
<dbReference type="RefSeq" id="WP_061499839.1">
    <property type="nucleotide sequence ID" value="NZ_LHZX01000261.1"/>
</dbReference>
<feature type="compositionally biased region" description="Low complexity" evidence="1">
    <location>
        <begin position="28"/>
        <end position="39"/>
    </location>
</feature>
<dbReference type="AlphaFoldDB" id="A0A149UQ22"/>
<feature type="region of interest" description="Disordered" evidence="1">
    <location>
        <begin position="28"/>
        <end position="76"/>
    </location>
</feature>
<evidence type="ECO:0008006" key="5">
    <source>
        <dbReference type="Google" id="ProtNLM"/>
    </source>
</evidence>
<feature type="chain" id="PRO_5007556860" description="Secreted protein" evidence="2">
    <location>
        <begin position="29"/>
        <end position="118"/>
    </location>
</feature>
<evidence type="ECO:0000256" key="2">
    <source>
        <dbReference type="SAM" id="SignalP"/>
    </source>
</evidence>
<accession>A0A149UQ22</accession>
<dbReference type="PATRIC" id="fig|178901.14.peg.955"/>
<keyword evidence="2" id="KW-0732">Signal</keyword>
<dbReference type="EMBL" id="LHZX01000261">
    <property type="protein sequence ID" value="KXV69856.1"/>
    <property type="molecule type" value="Genomic_DNA"/>
</dbReference>
<reference evidence="3 4" key="1">
    <citation type="submission" date="2015-06" db="EMBL/GenBank/DDBJ databases">
        <title>Improved classification and identification of acetic acid bacteria using matrix-assisted laser desorption/ionization time-of-flight mass spectrometry; Gluconobacter nephelii and Gluconobacter uchimurae are later heterotypic synonyms of Gluconobacter japonicus and Gluconobacter oxydans, respectively.</title>
        <authorList>
            <person name="Li L."/>
            <person name="Cleenwerck I."/>
            <person name="De Vuyst L."/>
            <person name="Vandamme P."/>
        </authorList>
    </citation>
    <scope>NUCLEOTIDE SEQUENCE [LARGE SCALE GENOMIC DNA]</scope>
    <source>
        <strain evidence="3 4">LMG 1699</strain>
    </source>
</reference>
<evidence type="ECO:0000313" key="4">
    <source>
        <dbReference type="Proteomes" id="UP000075377"/>
    </source>
</evidence>
<proteinExistence type="predicted"/>
<name>A0A149UQ22_9PROT</name>
<dbReference type="Proteomes" id="UP000075377">
    <property type="component" value="Unassembled WGS sequence"/>
</dbReference>
<gene>
    <name evidence="3" type="ORF">AD951_04765</name>
</gene>
<feature type="signal peptide" evidence="2">
    <location>
        <begin position="1"/>
        <end position="28"/>
    </location>
</feature>
<organism evidence="3 4">
    <name type="scientific">Acetobacter malorum</name>
    <dbReference type="NCBI Taxonomy" id="178901"/>
    <lineage>
        <taxon>Bacteria</taxon>
        <taxon>Pseudomonadati</taxon>
        <taxon>Pseudomonadota</taxon>
        <taxon>Alphaproteobacteria</taxon>
        <taxon>Acetobacterales</taxon>
        <taxon>Acetobacteraceae</taxon>
        <taxon>Acetobacter</taxon>
    </lineage>
</organism>
<sequence>MNLLARNAAVRLGACLVAGVLCSTSAYAQDAASQQSAPSAPAPDAPQGAQNAVHYERPQSHTDQYAAPDPNAQPMELRTQDLERRVAELQQEMGEVEQRLRDVINVLNNVTTNNAGRH</sequence>